<dbReference type="Pfam" id="PF17763">
    <property type="entry name" value="Asparaginase_C"/>
    <property type="match status" value="1"/>
</dbReference>
<feature type="active site" evidence="7">
    <location>
        <position position="20"/>
    </location>
</feature>
<feature type="domain" description="L-asparaginase N-terminal" evidence="10">
    <location>
        <begin position="11"/>
        <end position="298"/>
    </location>
</feature>
<dbReference type="FunFam" id="3.40.50.40:FF:000001">
    <property type="entry name" value="L-asparaginase 1"/>
    <property type="match status" value="1"/>
</dbReference>
<dbReference type="Proteomes" id="UP000567179">
    <property type="component" value="Unassembled WGS sequence"/>
</dbReference>
<evidence type="ECO:0000313" key="13">
    <source>
        <dbReference type="Proteomes" id="UP000567179"/>
    </source>
</evidence>
<keyword evidence="4 6" id="KW-0040">ANK repeat</keyword>
<protein>
    <recommendedName>
        <fullName evidence="1">asparaginase</fullName>
        <ecNumber evidence="1">3.5.1.1</ecNumber>
    </recommendedName>
</protein>
<dbReference type="InterPro" id="IPR036152">
    <property type="entry name" value="Asp/glu_Ase-like_sf"/>
</dbReference>
<dbReference type="InterPro" id="IPR020827">
    <property type="entry name" value="Asparaginase/glutaminase_AS1"/>
</dbReference>
<dbReference type="CDD" id="cd08963">
    <property type="entry name" value="L-asparaginase_I"/>
    <property type="match status" value="1"/>
</dbReference>
<dbReference type="InterPro" id="IPR041725">
    <property type="entry name" value="L-asparaginase_I"/>
</dbReference>
<dbReference type="PROSITE" id="PS00917">
    <property type="entry name" value="ASN_GLN_ASE_2"/>
    <property type="match status" value="1"/>
</dbReference>
<feature type="active site" evidence="8">
    <location>
        <position position="196"/>
    </location>
</feature>
<evidence type="ECO:0000256" key="2">
    <source>
        <dbReference type="ARBA" id="ARBA00022737"/>
    </source>
</evidence>
<evidence type="ECO:0000256" key="4">
    <source>
        <dbReference type="ARBA" id="ARBA00023043"/>
    </source>
</evidence>
<dbReference type="Gene3D" id="3.40.50.1170">
    <property type="entry name" value="L-asparaginase, N-terminal domain"/>
    <property type="match status" value="1"/>
</dbReference>
<evidence type="ECO:0000256" key="7">
    <source>
        <dbReference type="PROSITE-ProRule" id="PRU10099"/>
    </source>
</evidence>
<dbReference type="OrthoDB" id="542841at2759"/>
<dbReference type="GO" id="GO:0006528">
    <property type="term" value="P:asparagine metabolic process"/>
    <property type="evidence" value="ECO:0007669"/>
    <property type="project" value="UniProtKB-ARBA"/>
</dbReference>
<evidence type="ECO:0000259" key="10">
    <source>
        <dbReference type="Pfam" id="PF00710"/>
    </source>
</evidence>
<dbReference type="SUPFAM" id="SSF53774">
    <property type="entry name" value="Glutaminase/Asparaginase"/>
    <property type="match status" value="1"/>
</dbReference>
<dbReference type="FunFam" id="3.40.50.1170:FF:000003">
    <property type="entry name" value="60 kDa lysophospholipase"/>
    <property type="match status" value="1"/>
</dbReference>
<dbReference type="InterPro" id="IPR027475">
    <property type="entry name" value="Asparaginase/glutaminase_AS2"/>
</dbReference>
<dbReference type="PANTHER" id="PTHR11707:SF28">
    <property type="entry name" value="60 KDA LYSOPHOSPHOLIPASE"/>
    <property type="match status" value="1"/>
</dbReference>
<feature type="domain" description="Asparaginase/glutaminase C-terminal" evidence="11">
    <location>
        <begin position="318"/>
        <end position="428"/>
    </location>
</feature>
<dbReference type="EMBL" id="JAACJJ010000001">
    <property type="protein sequence ID" value="KAF5330455.1"/>
    <property type="molecule type" value="Genomic_DNA"/>
</dbReference>
<evidence type="ECO:0000259" key="11">
    <source>
        <dbReference type="Pfam" id="PF17763"/>
    </source>
</evidence>
<dbReference type="SUPFAM" id="SSF48403">
    <property type="entry name" value="Ankyrin repeat"/>
    <property type="match status" value="1"/>
</dbReference>
<feature type="region of interest" description="Disordered" evidence="9">
    <location>
        <begin position="68"/>
        <end position="88"/>
    </location>
</feature>
<evidence type="ECO:0000256" key="1">
    <source>
        <dbReference type="ARBA" id="ARBA00012920"/>
    </source>
</evidence>
<dbReference type="PIRSF" id="PIRSF001220">
    <property type="entry name" value="L-ASNase_gatD"/>
    <property type="match status" value="1"/>
</dbReference>
<gene>
    <name evidence="12" type="ORF">D9619_005391</name>
</gene>
<dbReference type="InterPro" id="IPR036770">
    <property type="entry name" value="Ankyrin_rpt-contain_sf"/>
</dbReference>
<dbReference type="InterPro" id="IPR027474">
    <property type="entry name" value="L-asparaginase_N"/>
</dbReference>
<comment type="caution">
    <text evidence="12">The sequence shown here is derived from an EMBL/GenBank/DDBJ whole genome shotgun (WGS) entry which is preliminary data.</text>
</comment>
<dbReference type="PROSITE" id="PS00144">
    <property type="entry name" value="ASN_GLN_ASE_1"/>
    <property type="match status" value="1"/>
</dbReference>
<dbReference type="InterPro" id="IPR027473">
    <property type="entry name" value="L-asparaginase_C"/>
</dbReference>
<dbReference type="PIRSF" id="PIRSF500176">
    <property type="entry name" value="L_ASNase"/>
    <property type="match status" value="1"/>
</dbReference>
<dbReference type="PROSITE" id="PS51732">
    <property type="entry name" value="ASN_GLN_ASE_3"/>
    <property type="match status" value="1"/>
</dbReference>
<proteinExistence type="inferred from homology"/>
<evidence type="ECO:0000313" key="12">
    <source>
        <dbReference type="EMBL" id="KAF5330455.1"/>
    </source>
</evidence>
<dbReference type="PROSITE" id="PS50297">
    <property type="entry name" value="ANK_REP_REGION"/>
    <property type="match status" value="2"/>
</dbReference>
<sequence>MEPLTTADEARVLVIYTGGTIGMLVGKQGYVPEPYFLTETLRSQNRFHDPLQDSLFSNASSVHRFREWSGRSSPSPVENAGGAVDEQGTRTLLVRSSRPIGHATSLSPGQTPLFAKSHPVCTAVSENVFEAHLPTLVTPRSKIPGGNGSKSIRYAILEWNPLLDSSNMDIEDWIRIGTEIELNYTGFDGFVVLHGTDTMAYTSSGLSFLLEDLGKTVILTGAQIPLSQLRNDAVDNLMGALTIAGHYIIPEVSLYFNHTLYRGNRVTKMSSYDLSAFNTPNFPPLVNVGIDIVVNWNDVLRQTSPRKFKAHKGTSSTLRLFPGISGTIIKAFCSPPIRGVVLETFGAGNAPQRADVVEALKEACGRGIVVVAISQCAKGSVSDAYETGRTLLEVGVVPGSDMTPECALAKLSYLLSKSELSVKNVRELLGSPLRGELTRASGVVSQRAQLDSTAIDSSLGSIENLLTHFVRLTKAPSVVPSVSVTLPDSSLDSPIDAEAAAPWSFTAAEAAKTEAVLFPFLVHLAAARDDIESLKYCLKPPASTDLADSLGLIPGGIVNCLEAGSGRPPLHVAALNGNTRAVELLLRSGALVHLRDTLGHTALYLAARQSHEGVVDLLVQSGATLGGSDRRFFEYLLKDGQMTDPTTIRVWMKAGWNPDADV</sequence>
<dbReference type="Pfam" id="PF12796">
    <property type="entry name" value="Ank_2"/>
    <property type="match status" value="1"/>
</dbReference>
<accession>A0A8H5BVR1</accession>
<evidence type="ECO:0000256" key="8">
    <source>
        <dbReference type="PROSITE-ProRule" id="PRU10100"/>
    </source>
</evidence>
<keyword evidence="13" id="KW-1185">Reference proteome</keyword>
<dbReference type="InterPro" id="IPR040919">
    <property type="entry name" value="Asparaginase_C"/>
</dbReference>
<feature type="repeat" description="ANK" evidence="6">
    <location>
        <begin position="565"/>
        <end position="597"/>
    </location>
</feature>
<name>A0A8H5BVR1_9AGAR</name>
<evidence type="ECO:0000256" key="9">
    <source>
        <dbReference type="SAM" id="MobiDB-lite"/>
    </source>
</evidence>
<keyword evidence="2" id="KW-0677">Repeat</keyword>
<dbReference type="InterPro" id="IPR006034">
    <property type="entry name" value="Asparaginase/glutaminase-like"/>
</dbReference>
<dbReference type="Gene3D" id="3.40.50.40">
    <property type="match status" value="1"/>
</dbReference>
<reference evidence="12 13" key="1">
    <citation type="journal article" date="2020" name="ISME J.">
        <title>Uncovering the hidden diversity of litter-decomposition mechanisms in mushroom-forming fungi.</title>
        <authorList>
            <person name="Floudas D."/>
            <person name="Bentzer J."/>
            <person name="Ahren D."/>
            <person name="Johansson T."/>
            <person name="Persson P."/>
            <person name="Tunlid A."/>
        </authorList>
    </citation>
    <scope>NUCLEOTIDE SEQUENCE [LARGE SCALE GENOMIC DNA]</scope>
    <source>
        <strain evidence="12 13">CBS 101986</strain>
    </source>
</reference>
<dbReference type="SMART" id="SM00870">
    <property type="entry name" value="Asparaginase"/>
    <property type="match status" value="1"/>
</dbReference>
<dbReference type="InterPro" id="IPR037152">
    <property type="entry name" value="L-asparaginase_N_sf"/>
</dbReference>
<dbReference type="Gene3D" id="1.25.40.20">
    <property type="entry name" value="Ankyrin repeat-containing domain"/>
    <property type="match status" value="1"/>
</dbReference>
<comment type="similarity">
    <text evidence="5">In the N-terminal section; belongs to the asparaginase 1 family.</text>
</comment>
<dbReference type="PRINTS" id="PR00139">
    <property type="entry name" value="ASNGLNASE"/>
</dbReference>
<evidence type="ECO:0000256" key="3">
    <source>
        <dbReference type="ARBA" id="ARBA00022801"/>
    </source>
</evidence>
<dbReference type="Pfam" id="PF00710">
    <property type="entry name" value="Asparaginase"/>
    <property type="match status" value="1"/>
</dbReference>
<dbReference type="EC" id="3.5.1.1" evidence="1"/>
<evidence type="ECO:0000256" key="6">
    <source>
        <dbReference type="PROSITE-ProRule" id="PRU00023"/>
    </source>
</evidence>
<dbReference type="PROSITE" id="PS50088">
    <property type="entry name" value="ANK_REPEAT"/>
    <property type="match status" value="2"/>
</dbReference>
<organism evidence="12 13">
    <name type="scientific">Psilocybe cf. subviscida</name>
    <dbReference type="NCBI Taxonomy" id="2480587"/>
    <lineage>
        <taxon>Eukaryota</taxon>
        <taxon>Fungi</taxon>
        <taxon>Dikarya</taxon>
        <taxon>Basidiomycota</taxon>
        <taxon>Agaricomycotina</taxon>
        <taxon>Agaricomycetes</taxon>
        <taxon>Agaricomycetidae</taxon>
        <taxon>Agaricales</taxon>
        <taxon>Agaricineae</taxon>
        <taxon>Strophariaceae</taxon>
        <taxon>Psilocybe</taxon>
    </lineage>
</organism>
<dbReference type="SFLD" id="SFLDS00057">
    <property type="entry name" value="Glutaminase/Asparaginase"/>
    <property type="match status" value="1"/>
</dbReference>
<dbReference type="GO" id="GO:0004067">
    <property type="term" value="F:asparaginase activity"/>
    <property type="evidence" value="ECO:0007669"/>
    <property type="project" value="UniProtKB-UniRule"/>
</dbReference>
<evidence type="ECO:0000256" key="5">
    <source>
        <dbReference type="ARBA" id="ARBA00061199"/>
    </source>
</evidence>
<dbReference type="PANTHER" id="PTHR11707">
    <property type="entry name" value="L-ASPARAGINASE"/>
    <property type="match status" value="1"/>
</dbReference>
<feature type="repeat" description="ANK" evidence="6">
    <location>
        <begin position="598"/>
        <end position="630"/>
    </location>
</feature>
<dbReference type="SMART" id="SM00248">
    <property type="entry name" value="ANK"/>
    <property type="match status" value="2"/>
</dbReference>
<keyword evidence="3" id="KW-0378">Hydrolase</keyword>
<dbReference type="AlphaFoldDB" id="A0A8H5BVR1"/>
<dbReference type="InterPro" id="IPR002110">
    <property type="entry name" value="Ankyrin_rpt"/>
</dbReference>